<keyword evidence="3" id="KW-1185">Reference proteome</keyword>
<evidence type="ECO:0000313" key="3">
    <source>
        <dbReference type="Proteomes" id="UP000515563"/>
    </source>
</evidence>
<dbReference type="Proteomes" id="UP000515563">
    <property type="component" value="Chromosome"/>
</dbReference>
<name>A0A7G6WRV6_9ACTN</name>
<accession>A0A7G6WRV6</accession>
<sequence>MRTIRALVITGIALVLVITNTAAGQADTVDGGITVSHLNNGGPAYDYTPTVIQQGSVQRIWWCGQAANPSNPSQNTDAILYATYDTATGAQSTPVAVLGPTAGAWDHVFTCNPGVVGGTFSNPLGDGITYHLAMYYVGTAEPDGSANSIGVAFSNDGVTWKKDPSPVVTAANPTPGAYGVAQPTPYNGDGQAGIHLMFWDTTAHHYYRVTSSDGRHFGARQQISENGWPYPSNGTFGYDSQTNSWYVAMEIGFRPASTTGGIAEREAFSYTLYRIPAAGFTSGGAWTELTTIDTDRSGYELNFIPSMVRDSYGNVNIGSYPNITLYYAASNPRPAADASPAAAGASADPNQWDLKTITWRPGRPELPLTRYFSASLNSHIVSTGWVDTTRYRSEARLASLYEAPRSQANRALYACKAGSADYFLSPDATCEGQRQLGLTGYAAATPSAGITVPLYRCRTMVDHFVSTSASCEGAVQESLLGYGIS</sequence>
<evidence type="ECO:0000313" key="2">
    <source>
        <dbReference type="EMBL" id="QNE16721.1"/>
    </source>
</evidence>
<dbReference type="AlphaFoldDB" id="A0A7G6WRV6"/>
<dbReference type="EMBL" id="CP043661">
    <property type="protein sequence ID" value="QNE16721.1"/>
    <property type="molecule type" value="Genomic_DNA"/>
</dbReference>
<gene>
    <name evidence="2" type="ORF">F1D05_00915</name>
</gene>
<protein>
    <recommendedName>
        <fullName evidence="4">Exo-alpha-sialidase</fullName>
    </recommendedName>
</protein>
<evidence type="ECO:0000256" key="1">
    <source>
        <dbReference type="SAM" id="SignalP"/>
    </source>
</evidence>
<reference evidence="2 3" key="2">
    <citation type="journal article" date="2020" name="Microbiol. Resour. Announc.">
        <title>Antarctic desert soil bacteria exhibit high novel natural product potential, evaluated through long-read genome sequencing and comparative genomics.</title>
        <authorList>
            <person name="Benaud N."/>
            <person name="Edwards R.J."/>
            <person name="Amos T.G."/>
            <person name="D'Agostino P.M."/>
            <person name="Gutierrez-Chavez C."/>
            <person name="Montgomery K."/>
            <person name="Nicetic I."/>
            <person name="Ferrari B.C."/>
        </authorList>
    </citation>
    <scope>NUCLEOTIDE SEQUENCE [LARGE SCALE GENOMIC DNA]</scope>
    <source>
        <strain evidence="2 3">SPB151</strain>
    </source>
</reference>
<organism evidence="2 3">
    <name type="scientific">Kribbella qitaiheensis</name>
    <dbReference type="NCBI Taxonomy" id="1544730"/>
    <lineage>
        <taxon>Bacteria</taxon>
        <taxon>Bacillati</taxon>
        <taxon>Actinomycetota</taxon>
        <taxon>Actinomycetes</taxon>
        <taxon>Propionibacteriales</taxon>
        <taxon>Kribbellaceae</taxon>
        <taxon>Kribbella</taxon>
    </lineage>
</organism>
<feature type="chain" id="PRO_5038399832" description="Exo-alpha-sialidase" evidence="1">
    <location>
        <begin position="27"/>
        <end position="485"/>
    </location>
</feature>
<dbReference type="KEGG" id="kqi:F1D05_00915"/>
<keyword evidence="1" id="KW-0732">Signal</keyword>
<dbReference type="InterPro" id="IPR023296">
    <property type="entry name" value="Glyco_hydro_beta-prop_sf"/>
</dbReference>
<dbReference type="SUPFAM" id="SSF75005">
    <property type="entry name" value="Arabinanase/levansucrase/invertase"/>
    <property type="match status" value="1"/>
</dbReference>
<dbReference type="RefSeq" id="WP_185445355.1">
    <property type="nucleotide sequence ID" value="NZ_CP043661.1"/>
</dbReference>
<evidence type="ECO:0008006" key="4">
    <source>
        <dbReference type="Google" id="ProtNLM"/>
    </source>
</evidence>
<proteinExistence type="predicted"/>
<feature type="signal peptide" evidence="1">
    <location>
        <begin position="1"/>
        <end position="26"/>
    </location>
</feature>
<dbReference type="Gene3D" id="2.115.10.20">
    <property type="entry name" value="Glycosyl hydrolase domain, family 43"/>
    <property type="match status" value="1"/>
</dbReference>
<reference evidence="3" key="1">
    <citation type="submission" date="2019-09" db="EMBL/GenBank/DDBJ databases">
        <title>Antimicrobial potential of Antarctic Bacteria.</title>
        <authorList>
            <person name="Benaud N."/>
            <person name="Edwards R.J."/>
            <person name="Ferrari B.C."/>
        </authorList>
    </citation>
    <scope>NUCLEOTIDE SEQUENCE [LARGE SCALE GENOMIC DNA]</scope>
    <source>
        <strain evidence="3">SPB151</strain>
    </source>
</reference>